<protein>
    <submittedName>
        <fullName evidence="1">Uncharacterized protein</fullName>
    </submittedName>
</protein>
<comment type="caution">
    <text evidence="1">The sequence shown here is derived from an EMBL/GenBank/DDBJ whole genome shotgun (WGS) entry which is preliminary data.</text>
</comment>
<name>A0ABY2RAW8_9FLAO</name>
<evidence type="ECO:0000313" key="2">
    <source>
        <dbReference type="Proteomes" id="UP000306038"/>
    </source>
</evidence>
<dbReference type="RefSeq" id="WP_136521971.1">
    <property type="nucleotide sequence ID" value="NZ_SDLV01000016.1"/>
</dbReference>
<sequence>MSKTPNSINLDKEIKQCVITKPYDALQSDFGKKLIEHLASNSNIREIVRKLDDETETLTPQE</sequence>
<evidence type="ECO:0000313" key="1">
    <source>
        <dbReference type="EMBL" id="THV60719.1"/>
    </source>
</evidence>
<accession>A0ABY2RAW8</accession>
<organism evidence="1 2">
    <name type="scientific">Chryseobacterium candidae</name>
    <dbReference type="NCBI Taxonomy" id="1978493"/>
    <lineage>
        <taxon>Bacteria</taxon>
        <taxon>Pseudomonadati</taxon>
        <taxon>Bacteroidota</taxon>
        <taxon>Flavobacteriia</taxon>
        <taxon>Flavobacteriales</taxon>
        <taxon>Weeksellaceae</taxon>
        <taxon>Chryseobacterium group</taxon>
        <taxon>Chryseobacterium</taxon>
    </lineage>
</organism>
<dbReference type="Proteomes" id="UP000306038">
    <property type="component" value="Unassembled WGS sequence"/>
</dbReference>
<gene>
    <name evidence="1" type="ORF">EK417_09030</name>
</gene>
<dbReference type="EMBL" id="SDLV01000016">
    <property type="protein sequence ID" value="THV60719.1"/>
    <property type="molecule type" value="Genomic_DNA"/>
</dbReference>
<keyword evidence="2" id="KW-1185">Reference proteome</keyword>
<reference evidence="1 2" key="1">
    <citation type="submission" date="2019-01" db="EMBL/GenBank/DDBJ databases">
        <authorList>
            <person name="B I."/>
            <person name="Ch S."/>
            <person name="Ch V.R."/>
        </authorList>
    </citation>
    <scope>NUCLEOTIDE SEQUENCE [LARGE SCALE GENOMIC DNA]</scope>
    <source>
        <strain evidence="1 2">JC507</strain>
    </source>
</reference>
<proteinExistence type="predicted"/>